<dbReference type="InterPro" id="IPR016195">
    <property type="entry name" value="Pol/histidinol_Pase-like"/>
</dbReference>
<comment type="caution">
    <text evidence="1">The sequence shown here is derived from an EMBL/GenBank/DDBJ whole genome shotgun (WGS) entry which is preliminary data.</text>
</comment>
<dbReference type="CDD" id="cd19067">
    <property type="entry name" value="PfuEndoQ-like"/>
    <property type="match status" value="1"/>
</dbReference>
<gene>
    <name evidence="1" type="ORF">COT03_02770</name>
</gene>
<dbReference type="SUPFAM" id="SSF89550">
    <property type="entry name" value="PHP domain-like"/>
    <property type="match status" value="1"/>
</dbReference>
<accession>A0A2M6YQP9</accession>
<name>A0A2M6YQP9_9BACT</name>
<dbReference type="EMBL" id="PEWZ01000133">
    <property type="protein sequence ID" value="PIU33674.1"/>
    <property type="molecule type" value="Genomic_DNA"/>
</dbReference>
<sequence>MELVADLHLHSKYSRAVSPQMVVPEMVKWAKLKGIDLLGTGDFTHPQWLSELKANLEECGQGVFRVKSQISNLKCQINNSNLKSEKETKFLLTTEISSIYSQGGRTRKIHNLIIAPSFFAADKISTALRARGCNLTSDGRPIVGLSAKNILELVLGVDDACLVIPCHVWTPWFSLYGANSGFDSLEECFGELSKYISAVETGLSSDPEMNWQVADLDNRSLVSFSDAHSPAKLGREATVFEVERLDFDNISGAIKEVESPAGAGGGKVKYTVEFYPEEGKYHYTGHRNCGVVQSPEETEKKGTTCAVCGKKLTVGVMERVRKLGKMGGTREKRTDENGVRWIKKEGKPPFVKLVPLAEIIAETLGVGESAASVAREYQNLTEKLGNEIGILMKSDLEEIAKIGGEKLAKGVLKVRSGDIFIKPGFDGEYGKVKVWRGDKEEEMEDKGRVGKGKEQMSLF</sequence>
<proteinExistence type="predicted"/>
<dbReference type="AlphaFoldDB" id="A0A2M6YQP9"/>
<evidence type="ECO:0000313" key="2">
    <source>
        <dbReference type="Proteomes" id="UP000229502"/>
    </source>
</evidence>
<evidence type="ECO:0000313" key="1">
    <source>
        <dbReference type="EMBL" id="PIU33674.1"/>
    </source>
</evidence>
<dbReference type="PANTHER" id="PTHR40084">
    <property type="entry name" value="PHOSPHOHYDROLASE, PHP FAMILY"/>
    <property type="match status" value="1"/>
</dbReference>
<dbReference type="PANTHER" id="PTHR40084:SF1">
    <property type="entry name" value="PHOSPHOTRANSFERASE"/>
    <property type="match status" value="1"/>
</dbReference>
<keyword evidence="1" id="KW-0547">Nucleotide-binding</keyword>
<dbReference type="GO" id="GO:0004386">
    <property type="term" value="F:helicase activity"/>
    <property type="evidence" value="ECO:0007669"/>
    <property type="project" value="UniProtKB-KW"/>
</dbReference>
<protein>
    <submittedName>
        <fullName evidence="1">DNA helicase UvrD</fullName>
    </submittedName>
</protein>
<reference evidence="2" key="1">
    <citation type="submission" date="2017-09" db="EMBL/GenBank/DDBJ databases">
        <title>Depth-based differentiation of microbial function through sediment-hosted aquifers and enrichment of novel symbionts in the deep terrestrial subsurface.</title>
        <authorList>
            <person name="Probst A.J."/>
            <person name="Ladd B."/>
            <person name="Jarett J.K."/>
            <person name="Geller-Mcgrath D.E."/>
            <person name="Sieber C.M.K."/>
            <person name="Emerson J.B."/>
            <person name="Anantharaman K."/>
            <person name="Thomas B.C."/>
            <person name="Malmstrom R."/>
            <person name="Stieglmeier M."/>
            <person name="Klingl A."/>
            <person name="Woyke T."/>
            <person name="Ryan C.M."/>
            <person name="Banfield J.F."/>
        </authorList>
    </citation>
    <scope>NUCLEOTIDE SEQUENCE [LARGE SCALE GENOMIC DNA]</scope>
</reference>
<keyword evidence="1" id="KW-0378">Hydrolase</keyword>
<dbReference type="Proteomes" id="UP000229502">
    <property type="component" value="Unassembled WGS sequence"/>
</dbReference>
<keyword evidence="1" id="KW-0067">ATP-binding</keyword>
<keyword evidence="1" id="KW-0347">Helicase</keyword>
<organism evidence="1 2">
    <name type="scientific">Candidatus Shapirobacteria bacterium CG07_land_8_20_14_0_80_39_18</name>
    <dbReference type="NCBI Taxonomy" id="1974882"/>
    <lineage>
        <taxon>Bacteria</taxon>
        <taxon>Candidatus Shapironibacteriota</taxon>
    </lineage>
</organism>
<dbReference type="Gene3D" id="3.20.20.140">
    <property type="entry name" value="Metal-dependent hydrolases"/>
    <property type="match status" value="1"/>
</dbReference>